<comment type="caution">
    <text evidence="2">The sequence shown here is derived from an EMBL/GenBank/DDBJ whole genome shotgun (WGS) entry which is preliminary data.</text>
</comment>
<dbReference type="Proteomes" id="UP001482231">
    <property type="component" value="Unassembled WGS sequence"/>
</dbReference>
<dbReference type="InterPro" id="IPR008869">
    <property type="entry name" value="MlaC/ttg2D"/>
</dbReference>
<sequence length="208" mass="23605">MKKLLAYLALFFAALPFMASANTLPPDELVKSVASEVMNIIKSDKDIQKGDQKKIYALVDAKVLPHFDFTRMTRLAVGRYWREATPEQQQRLTKEFRDLLVRTYAMSLANYKNQTIEYKPLRVGPNDTDVTVKTVVIEPGRQPIPIDYQMVKTADGWKVYDITVEGVSLVVNYRSSFAQEIQQGGIERLIHALAEKNAQVGQPATRKN</sequence>
<reference evidence="2 3" key="1">
    <citation type="submission" date="2024-02" db="EMBL/GenBank/DDBJ databases">
        <title>New thermophilic sulfur-oxidizing bacteria from a hot springs of the Uzon caldera (Kamchatka, Russia).</title>
        <authorList>
            <person name="Dukat A.M."/>
            <person name="Elcheninov A.G."/>
            <person name="Frolov E.N."/>
        </authorList>
    </citation>
    <scope>NUCLEOTIDE SEQUENCE [LARGE SCALE GENOMIC DNA]</scope>
    <source>
        <strain evidence="2 3">AK1</strain>
    </source>
</reference>
<dbReference type="Gene3D" id="3.10.450.50">
    <property type="match status" value="1"/>
</dbReference>
<feature type="chain" id="PRO_5045963652" evidence="1">
    <location>
        <begin position="22"/>
        <end position="208"/>
    </location>
</feature>
<dbReference type="Pfam" id="PF05494">
    <property type="entry name" value="MlaC"/>
    <property type="match status" value="1"/>
</dbReference>
<name>A0ABV0EFP3_9BURK</name>
<feature type="signal peptide" evidence="1">
    <location>
        <begin position="1"/>
        <end position="21"/>
    </location>
</feature>
<gene>
    <name evidence="2" type="ORF">V6E02_05500</name>
</gene>
<dbReference type="EMBL" id="JBAJEX010000003">
    <property type="protein sequence ID" value="MEO1766662.1"/>
    <property type="molecule type" value="Genomic_DNA"/>
</dbReference>
<dbReference type="Gene3D" id="1.10.10.640">
    <property type="entry name" value="phospholipid-binding protein"/>
    <property type="match status" value="1"/>
</dbReference>
<accession>A0ABV0EFP3</accession>
<dbReference type="PANTHER" id="PTHR36573:SF1">
    <property type="entry name" value="INTERMEMBRANE PHOSPHOLIPID TRANSPORT SYSTEM BINDING PROTEIN MLAC"/>
    <property type="match status" value="1"/>
</dbReference>
<dbReference type="PANTHER" id="PTHR36573">
    <property type="entry name" value="INTERMEMBRANE PHOSPHOLIPID TRANSPORT SYSTEM BINDING PROTEIN MLAC"/>
    <property type="match status" value="1"/>
</dbReference>
<proteinExistence type="predicted"/>
<protein>
    <submittedName>
        <fullName evidence="2">ABC transporter substrate-binding protein</fullName>
    </submittedName>
</protein>
<evidence type="ECO:0000313" key="3">
    <source>
        <dbReference type="Proteomes" id="UP001482231"/>
    </source>
</evidence>
<keyword evidence="1" id="KW-0732">Signal</keyword>
<organism evidence="2 3">
    <name type="scientific">Thiobacter aerophilum</name>
    <dbReference type="NCBI Taxonomy" id="3121275"/>
    <lineage>
        <taxon>Bacteria</taxon>
        <taxon>Pseudomonadati</taxon>
        <taxon>Pseudomonadota</taxon>
        <taxon>Betaproteobacteria</taxon>
        <taxon>Burkholderiales</taxon>
        <taxon>Thiobacteraceae</taxon>
        <taxon>Thiobacter</taxon>
    </lineage>
</organism>
<evidence type="ECO:0000256" key="1">
    <source>
        <dbReference type="SAM" id="SignalP"/>
    </source>
</evidence>
<evidence type="ECO:0000313" key="2">
    <source>
        <dbReference type="EMBL" id="MEO1766662.1"/>
    </source>
</evidence>
<dbReference type="RefSeq" id="WP_347307770.1">
    <property type="nucleotide sequence ID" value="NZ_JBAJEX010000003.1"/>
</dbReference>
<dbReference type="PIRSF" id="PIRSF004649">
    <property type="entry name" value="MlaC"/>
    <property type="match status" value="1"/>
</dbReference>
<keyword evidence="3" id="KW-1185">Reference proteome</keyword>